<name>A0A4R1NDR2_9GAMM</name>
<organism evidence="10 11">
    <name type="scientific">Sodalis ligni</name>
    <dbReference type="NCBI Taxonomy" id="2697027"/>
    <lineage>
        <taxon>Bacteria</taxon>
        <taxon>Pseudomonadati</taxon>
        <taxon>Pseudomonadota</taxon>
        <taxon>Gammaproteobacteria</taxon>
        <taxon>Enterobacterales</taxon>
        <taxon>Bruguierivoracaceae</taxon>
        <taxon>Sodalis</taxon>
    </lineage>
</organism>
<evidence type="ECO:0000256" key="6">
    <source>
        <dbReference type="ARBA" id="ARBA00037368"/>
    </source>
</evidence>
<dbReference type="Pfam" id="PF01636">
    <property type="entry name" value="APH"/>
    <property type="match status" value="1"/>
</dbReference>
<evidence type="ECO:0000256" key="8">
    <source>
        <dbReference type="ARBA" id="ARBA00040505"/>
    </source>
</evidence>
<keyword evidence="11" id="KW-1185">Reference proteome</keyword>
<proteinExistence type="predicted"/>
<dbReference type="GO" id="GO:0005737">
    <property type="term" value="C:cytoplasm"/>
    <property type="evidence" value="ECO:0007669"/>
    <property type="project" value="UniProtKB-SubCell"/>
</dbReference>
<evidence type="ECO:0000256" key="5">
    <source>
        <dbReference type="ARBA" id="ARBA00036820"/>
    </source>
</evidence>
<keyword evidence="4 10" id="KW-0418">Kinase</keyword>
<reference evidence="10 11" key="1">
    <citation type="submission" date="2019-02" db="EMBL/GenBank/DDBJ databases">
        <title>Investigation of anaerobic lignin degradation for improved lignocellulosic biofuels.</title>
        <authorList>
            <person name="Deangelis K."/>
        </authorList>
    </citation>
    <scope>NUCLEOTIDE SEQUENCE [LARGE SCALE GENOMIC DNA]</scope>
    <source>
        <strain evidence="10 11">159R</strain>
    </source>
</reference>
<dbReference type="InterPro" id="IPR050249">
    <property type="entry name" value="Pseudomonas-type_ThrB"/>
</dbReference>
<dbReference type="InterPro" id="IPR002575">
    <property type="entry name" value="Aminoglycoside_PTrfase"/>
</dbReference>
<sequence length="347" mass="38343">MSEPAADAGLLSSDAPVVNLGDARRAARELYGLDAVATPLAGERDANFLLTAENRPRWMMKFINPAESPAESDFQEALLRHVAGRDPHLPVPDLIERSHGGKGPFCSVKGRPLRVRLVTWLPGTPLHQVTASPVALGSLGRGLAALDLALAGFHHPAARRTLLWNSSDPGRVRPYWAEIQEPAQRRLLGEILDQFEERMPQRLGMVRHQVIHNDFNPHNVLLDASASVLAGIIDFGDALYAPLVNELATALAYQVSDTDDVLARMPPFVAGYHQVLPLTDEEIQLLPMLIASRLALSVIITQWRARRYPANRAYILRHRARAWDGVQKLWLLGPDEIADRLGAARFI</sequence>
<evidence type="ECO:0000313" key="10">
    <source>
        <dbReference type="EMBL" id="TCL02746.1"/>
    </source>
</evidence>
<evidence type="ECO:0000256" key="1">
    <source>
        <dbReference type="ARBA" id="ARBA00004496"/>
    </source>
</evidence>
<dbReference type="PANTHER" id="PTHR21064">
    <property type="entry name" value="AMINOGLYCOSIDE PHOSPHOTRANSFERASE DOMAIN-CONTAINING PROTEIN-RELATED"/>
    <property type="match status" value="1"/>
</dbReference>
<dbReference type="RefSeq" id="WP_165934103.1">
    <property type="nucleotide sequence ID" value="NZ_SJOI01000001.1"/>
</dbReference>
<protein>
    <recommendedName>
        <fullName evidence="8">Hydroxylysine kinase</fullName>
        <ecNumber evidence="7">2.7.1.81</ecNumber>
    </recommendedName>
</protein>
<dbReference type="Proteomes" id="UP000294555">
    <property type="component" value="Unassembled WGS sequence"/>
</dbReference>
<accession>A0A4R1NDR2</accession>
<evidence type="ECO:0000256" key="7">
    <source>
        <dbReference type="ARBA" id="ARBA00038873"/>
    </source>
</evidence>
<dbReference type="Gene3D" id="3.90.1200.10">
    <property type="match status" value="1"/>
</dbReference>
<evidence type="ECO:0000313" key="11">
    <source>
        <dbReference type="Proteomes" id="UP000294555"/>
    </source>
</evidence>
<evidence type="ECO:0000256" key="3">
    <source>
        <dbReference type="ARBA" id="ARBA00022679"/>
    </source>
</evidence>
<comment type="function">
    <text evidence="6">Catalyzes the GTP-dependent phosphorylation of 5-hydroxy-L-lysine.</text>
</comment>
<keyword evidence="3" id="KW-0808">Transferase</keyword>
<dbReference type="EMBL" id="SJOI01000001">
    <property type="protein sequence ID" value="TCL02746.1"/>
    <property type="molecule type" value="Genomic_DNA"/>
</dbReference>
<comment type="catalytic activity">
    <reaction evidence="5">
        <text>(5R)-5-hydroxy-L-lysine + GTP = (5R)-5-phosphooxy-L-lysine + GDP + H(+)</text>
        <dbReference type="Rhea" id="RHEA:19049"/>
        <dbReference type="ChEBI" id="CHEBI:15378"/>
        <dbReference type="ChEBI" id="CHEBI:37565"/>
        <dbReference type="ChEBI" id="CHEBI:57882"/>
        <dbReference type="ChEBI" id="CHEBI:58189"/>
        <dbReference type="ChEBI" id="CHEBI:58357"/>
        <dbReference type="EC" id="2.7.1.81"/>
    </reaction>
</comment>
<dbReference type="SUPFAM" id="SSF56112">
    <property type="entry name" value="Protein kinase-like (PK-like)"/>
    <property type="match status" value="1"/>
</dbReference>
<evidence type="ECO:0000256" key="2">
    <source>
        <dbReference type="ARBA" id="ARBA00022490"/>
    </source>
</evidence>
<dbReference type="GO" id="GO:0047992">
    <property type="term" value="F:hydroxylysine kinase activity"/>
    <property type="evidence" value="ECO:0007669"/>
    <property type="project" value="UniProtKB-EC"/>
</dbReference>
<comment type="subcellular location">
    <subcellularLocation>
        <location evidence="1">Cytoplasm</location>
    </subcellularLocation>
</comment>
<dbReference type="EC" id="2.7.1.81" evidence="7"/>
<dbReference type="InterPro" id="IPR011009">
    <property type="entry name" value="Kinase-like_dom_sf"/>
</dbReference>
<feature type="domain" description="Aminoglycoside phosphotransferase" evidence="9">
    <location>
        <begin position="38"/>
        <end position="260"/>
    </location>
</feature>
<evidence type="ECO:0000256" key="4">
    <source>
        <dbReference type="ARBA" id="ARBA00022777"/>
    </source>
</evidence>
<evidence type="ECO:0000259" key="9">
    <source>
        <dbReference type="Pfam" id="PF01636"/>
    </source>
</evidence>
<dbReference type="AlphaFoldDB" id="A0A4R1NDR2"/>
<gene>
    <name evidence="10" type="ORF">EZJ58_0776</name>
</gene>
<dbReference type="PANTHER" id="PTHR21064:SF1">
    <property type="entry name" value="HYDROXYLYSINE KINASE"/>
    <property type="match status" value="1"/>
</dbReference>
<keyword evidence="2" id="KW-0963">Cytoplasm</keyword>
<comment type="caution">
    <text evidence="10">The sequence shown here is derived from an EMBL/GenBank/DDBJ whole genome shotgun (WGS) entry which is preliminary data.</text>
</comment>